<dbReference type="EnsemblMetazoa" id="CapteT185670">
    <property type="protein sequence ID" value="CapteP185670"/>
    <property type="gene ID" value="CapteG185670"/>
</dbReference>
<organism evidence="2">
    <name type="scientific">Capitella teleta</name>
    <name type="common">Polychaete worm</name>
    <dbReference type="NCBI Taxonomy" id="283909"/>
    <lineage>
        <taxon>Eukaryota</taxon>
        <taxon>Metazoa</taxon>
        <taxon>Spiralia</taxon>
        <taxon>Lophotrochozoa</taxon>
        <taxon>Annelida</taxon>
        <taxon>Polychaeta</taxon>
        <taxon>Sedentaria</taxon>
        <taxon>Scolecida</taxon>
        <taxon>Capitellidae</taxon>
        <taxon>Capitella</taxon>
    </lineage>
</organism>
<dbReference type="Proteomes" id="UP000014760">
    <property type="component" value="Unassembled WGS sequence"/>
</dbReference>
<gene>
    <name evidence="2" type="ORF">CAPTEDRAFT_185670</name>
</gene>
<dbReference type="EMBL" id="AMQN01024954">
    <property type="status" value="NOT_ANNOTATED_CDS"/>
    <property type="molecule type" value="Genomic_DNA"/>
</dbReference>
<name>R7U862_CAPTE</name>
<keyword evidence="4" id="KW-1185">Reference proteome</keyword>
<accession>R7U862</accession>
<dbReference type="AlphaFoldDB" id="R7U862"/>
<evidence type="ECO:0000313" key="3">
    <source>
        <dbReference type="EnsemblMetazoa" id="CapteP185670"/>
    </source>
</evidence>
<evidence type="ECO:0000313" key="2">
    <source>
        <dbReference type="EMBL" id="ELU02565.1"/>
    </source>
</evidence>
<evidence type="ECO:0000256" key="1">
    <source>
        <dbReference type="SAM" id="MobiDB-lite"/>
    </source>
</evidence>
<reference evidence="3" key="3">
    <citation type="submission" date="2015-06" db="UniProtKB">
        <authorList>
            <consortium name="EnsemblMetazoa"/>
        </authorList>
    </citation>
    <scope>IDENTIFICATION</scope>
</reference>
<reference evidence="2 4" key="2">
    <citation type="journal article" date="2013" name="Nature">
        <title>Insights into bilaterian evolution from three spiralian genomes.</title>
        <authorList>
            <person name="Simakov O."/>
            <person name="Marletaz F."/>
            <person name="Cho S.J."/>
            <person name="Edsinger-Gonzales E."/>
            <person name="Havlak P."/>
            <person name="Hellsten U."/>
            <person name="Kuo D.H."/>
            <person name="Larsson T."/>
            <person name="Lv J."/>
            <person name="Arendt D."/>
            <person name="Savage R."/>
            <person name="Osoegawa K."/>
            <person name="de Jong P."/>
            <person name="Grimwood J."/>
            <person name="Chapman J.A."/>
            <person name="Shapiro H."/>
            <person name="Aerts A."/>
            <person name="Otillar R.P."/>
            <person name="Terry A.Y."/>
            <person name="Boore J.L."/>
            <person name="Grigoriev I.V."/>
            <person name="Lindberg D.R."/>
            <person name="Seaver E.C."/>
            <person name="Weisblat D.A."/>
            <person name="Putnam N.H."/>
            <person name="Rokhsar D.S."/>
        </authorList>
    </citation>
    <scope>NUCLEOTIDE SEQUENCE</scope>
    <source>
        <strain evidence="2 4">I ESC-2004</strain>
    </source>
</reference>
<feature type="compositionally biased region" description="Polar residues" evidence="1">
    <location>
        <begin position="21"/>
        <end position="40"/>
    </location>
</feature>
<proteinExistence type="predicted"/>
<protein>
    <submittedName>
        <fullName evidence="2 3">Uncharacterized protein</fullName>
    </submittedName>
</protein>
<dbReference type="HOGENOM" id="CLU_1887700_0_0_1"/>
<feature type="region of interest" description="Disordered" evidence="1">
    <location>
        <begin position="21"/>
        <end position="48"/>
    </location>
</feature>
<reference evidence="4" key="1">
    <citation type="submission" date="2012-12" db="EMBL/GenBank/DDBJ databases">
        <authorList>
            <person name="Hellsten U."/>
            <person name="Grimwood J."/>
            <person name="Chapman J.A."/>
            <person name="Shapiro H."/>
            <person name="Aerts A."/>
            <person name="Otillar R.P."/>
            <person name="Terry A.Y."/>
            <person name="Boore J.L."/>
            <person name="Simakov O."/>
            <person name="Marletaz F."/>
            <person name="Cho S.-J."/>
            <person name="Edsinger-Gonzales E."/>
            <person name="Havlak P."/>
            <person name="Kuo D.-H."/>
            <person name="Larsson T."/>
            <person name="Lv J."/>
            <person name="Arendt D."/>
            <person name="Savage R."/>
            <person name="Osoegawa K."/>
            <person name="de Jong P."/>
            <person name="Lindberg D.R."/>
            <person name="Seaver E.C."/>
            <person name="Weisblat D.A."/>
            <person name="Putnam N.H."/>
            <person name="Grigoriev I.V."/>
            <person name="Rokhsar D.S."/>
        </authorList>
    </citation>
    <scope>NUCLEOTIDE SEQUENCE</scope>
    <source>
        <strain evidence="4">I ESC-2004</strain>
    </source>
</reference>
<sequence length="135" mass="14577">MAKELLTLDLGLQATRPLACRSSSPAKQATSPVLQSSHTIRQGDDGPGEICSDVVSECRGERSVNLGAVSDRCRVPGVAPTARAPEFTRSLDNRLEGEWLSITEDQLVGEDGIQESLLHCAYCNSIRDAAARRLR</sequence>
<dbReference type="EMBL" id="KB303912">
    <property type="protein sequence ID" value="ELU02565.1"/>
    <property type="molecule type" value="Genomic_DNA"/>
</dbReference>
<evidence type="ECO:0000313" key="4">
    <source>
        <dbReference type="Proteomes" id="UP000014760"/>
    </source>
</evidence>